<protein>
    <submittedName>
        <fullName evidence="1">Uncharacterized protein</fullName>
    </submittedName>
</protein>
<dbReference type="OMA" id="IDCHEAM"/>
<evidence type="ECO:0000313" key="2">
    <source>
        <dbReference type="Proteomes" id="UP000006701"/>
    </source>
</evidence>
<dbReference type="InterPro" id="IPR008949">
    <property type="entry name" value="Isoprenoid_synthase_dom_sf"/>
</dbReference>
<name>A1C6C2_ASPCL</name>
<reference evidence="1 2" key="1">
    <citation type="journal article" date="2008" name="PLoS Genet.">
        <title>Genomic islands in the pathogenic filamentous fungus Aspergillus fumigatus.</title>
        <authorList>
            <person name="Fedorova N.D."/>
            <person name="Khaldi N."/>
            <person name="Joardar V.S."/>
            <person name="Maiti R."/>
            <person name="Amedeo P."/>
            <person name="Anderson M.J."/>
            <person name="Crabtree J."/>
            <person name="Silva J.C."/>
            <person name="Badger J.H."/>
            <person name="Albarraq A."/>
            <person name="Angiuoli S."/>
            <person name="Bussey H."/>
            <person name="Bowyer P."/>
            <person name="Cotty P.J."/>
            <person name="Dyer P.S."/>
            <person name="Egan A."/>
            <person name="Galens K."/>
            <person name="Fraser-Liggett C.M."/>
            <person name="Haas B.J."/>
            <person name="Inman J.M."/>
            <person name="Kent R."/>
            <person name="Lemieux S."/>
            <person name="Malavazi I."/>
            <person name="Orvis J."/>
            <person name="Roemer T."/>
            <person name="Ronning C.M."/>
            <person name="Sundaram J.P."/>
            <person name="Sutton G."/>
            <person name="Turner G."/>
            <person name="Venter J.C."/>
            <person name="White O.R."/>
            <person name="Whitty B.R."/>
            <person name="Youngman P."/>
            <person name="Wolfe K.H."/>
            <person name="Goldman G.H."/>
            <person name="Wortman J.R."/>
            <person name="Jiang B."/>
            <person name="Denning D.W."/>
            <person name="Nierman W.C."/>
        </authorList>
    </citation>
    <scope>NUCLEOTIDE SEQUENCE [LARGE SCALE GENOMIC DNA]</scope>
    <source>
        <strain evidence="2">ATCC 1007 / CBS 513.65 / DSM 816 / NCTC 3887 / NRRL 1</strain>
    </source>
</reference>
<dbReference type="OrthoDB" id="2861623at2759"/>
<sequence>MLTLVLQRDNQIENLIPVLMLNEGIDCHEAMQLGFRLVQDIADAFHEVEASMRGTCHGSSSKVSKMFIEGCKNVAMGLTHWSYSGQRYFKPSEIGEGNVIKFKI</sequence>
<dbReference type="GeneID" id="4707595"/>
<dbReference type="EMBL" id="DS027045">
    <property type="protein sequence ID" value="EAW13943.1"/>
    <property type="molecule type" value="Genomic_DNA"/>
</dbReference>
<dbReference type="SUPFAM" id="SSF48576">
    <property type="entry name" value="Terpenoid synthases"/>
    <property type="match status" value="1"/>
</dbReference>
<dbReference type="AlphaFoldDB" id="A1C6C2"/>
<organism evidence="1 2">
    <name type="scientific">Aspergillus clavatus (strain ATCC 1007 / CBS 513.65 / DSM 816 / NCTC 3887 / NRRL 1 / QM 1276 / 107)</name>
    <dbReference type="NCBI Taxonomy" id="344612"/>
    <lineage>
        <taxon>Eukaryota</taxon>
        <taxon>Fungi</taxon>
        <taxon>Dikarya</taxon>
        <taxon>Ascomycota</taxon>
        <taxon>Pezizomycotina</taxon>
        <taxon>Eurotiomycetes</taxon>
        <taxon>Eurotiomycetidae</taxon>
        <taxon>Eurotiales</taxon>
        <taxon>Aspergillaceae</taxon>
        <taxon>Aspergillus</taxon>
        <taxon>Aspergillus subgen. Fumigati</taxon>
    </lineage>
</organism>
<keyword evidence="2" id="KW-1185">Reference proteome</keyword>
<dbReference type="KEGG" id="act:ACLA_069740"/>
<evidence type="ECO:0000313" key="1">
    <source>
        <dbReference type="EMBL" id="EAW13943.1"/>
    </source>
</evidence>
<accession>A1C6C2</accession>
<dbReference type="VEuPathDB" id="FungiDB:ACLA_069740"/>
<dbReference type="Proteomes" id="UP000006701">
    <property type="component" value="Unassembled WGS sequence"/>
</dbReference>
<dbReference type="HOGENOM" id="CLU_2249486_0_0_1"/>
<dbReference type="Gene3D" id="1.10.600.10">
    <property type="entry name" value="Farnesyl Diphosphate Synthase"/>
    <property type="match status" value="1"/>
</dbReference>
<proteinExistence type="predicted"/>
<gene>
    <name evidence="1" type="ORF">ACLA_069740</name>
</gene>
<dbReference type="RefSeq" id="XP_001275369.1">
    <property type="nucleotide sequence ID" value="XM_001275368.1"/>
</dbReference>